<dbReference type="Pfam" id="PF12680">
    <property type="entry name" value="SnoaL_2"/>
    <property type="match status" value="1"/>
</dbReference>
<proteinExistence type="predicted"/>
<keyword evidence="3" id="KW-1185">Reference proteome</keyword>
<dbReference type="EMBL" id="JASCTH010000065">
    <property type="protein sequence ID" value="MDI6105979.1"/>
    <property type="molecule type" value="Genomic_DNA"/>
</dbReference>
<dbReference type="RefSeq" id="WP_282767442.1">
    <property type="nucleotide sequence ID" value="NZ_JASCTH010000065.1"/>
</dbReference>
<reference evidence="2 3" key="1">
    <citation type="submission" date="2023-05" db="EMBL/GenBank/DDBJ databases">
        <title>Actinoplanes sp. NEAU-A12 genome sequencing.</title>
        <authorList>
            <person name="Wang Z.-S."/>
        </authorList>
    </citation>
    <scope>NUCLEOTIDE SEQUENCE [LARGE SCALE GENOMIC DNA]</scope>
    <source>
        <strain evidence="2 3">NEAU-A12</strain>
    </source>
</reference>
<dbReference type="Gene3D" id="3.10.450.50">
    <property type="match status" value="1"/>
</dbReference>
<sequence length="188" mass="20673">MLVGSGRGMGSVGGSPVGAAAGSWRQFFVSARPERRHSQRRQLNWRVDLTHKQLFEQYVYAGAITRNPDAIAAMFTEDGVLDAPLVPEGHPLYRRLVGREAIRSGTAAYHQQFPAQGTANVDLSSVVLHDTADPDVFIAEIDVAFDEVNGRRTMMSIVQIFRLRDGRIAMLRDYFAELPAVASDANAT</sequence>
<gene>
    <name evidence="2" type="ORF">QLQ12_46155</name>
</gene>
<accession>A0ABT6X240</accession>
<dbReference type="InterPro" id="IPR037401">
    <property type="entry name" value="SnoaL-like"/>
</dbReference>
<dbReference type="InterPro" id="IPR032710">
    <property type="entry name" value="NTF2-like_dom_sf"/>
</dbReference>
<feature type="domain" description="SnoaL-like" evidence="1">
    <location>
        <begin position="61"/>
        <end position="169"/>
    </location>
</feature>
<name>A0ABT6X240_9ACTN</name>
<dbReference type="SUPFAM" id="SSF54427">
    <property type="entry name" value="NTF2-like"/>
    <property type="match status" value="1"/>
</dbReference>
<comment type="caution">
    <text evidence="2">The sequence shown here is derived from an EMBL/GenBank/DDBJ whole genome shotgun (WGS) entry which is preliminary data.</text>
</comment>
<evidence type="ECO:0000313" key="3">
    <source>
        <dbReference type="Proteomes" id="UP001241758"/>
    </source>
</evidence>
<evidence type="ECO:0000313" key="2">
    <source>
        <dbReference type="EMBL" id="MDI6105979.1"/>
    </source>
</evidence>
<evidence type="ECO:0000259" key="1">
    <source>
        <dbReference type="Pfam" id="PF12680"/>
    </source>
</evidence>
<organism evidence="2 3">
    <name type="scientific">Actinoplanes sandaracinus</name>
    <dbReference type="NCBI Taxonomy" id="3045177"/>
    <lineage>
        <taxon>Bacteria</taxon>
        <taxon>Bacillati</taxon>
        <taxon>Actinomycetota</taxon>
        <taxon>Actinomycetes</taxon>
        <taxon>Micromonosporales</taxon>
        <taxon>Micromonosporaceae</taxon>
        <taxon>Actinoplanes</taxon>
    </lineage>
</organism>
<dbReference type="Proteomes" id="UP001241758">
    <property type="component" value="Unassembled WGS sequence"/>
</dbReference>
<protein>
    <submittedName>
        <fullName evidence="2">Nuclear transport factor 2 family protein</fullName>
    </submittedName>
</protein>